<evidence type="ECO:0000256" key="1">
    <source>
        <dbReference type="SAM" id="MobiDB-lite"/>
    </source>
</evidence>
<reference evidence="2 3" key="1">
    <citation type="submission" date="2018-11" db="EMBL/GenBank/DDBJ databases">
        <authorList>
            <consortium name="Pathogen Informatics"/>
        </authorList>
    </citation>
    <scope>NUCLEOTIDE SEQUENCE [LARGE SCALE GENOMIC DNA]</scope>
    <source>
        <strain evidence="2 3">Zambia</strain>
    </source>
</reference>
<accession>A0A183LFB2</accession>
<proteinExistence type="predicted"/>
<feature type="region of interest" description="Disordered" evidence="1">
    <location>
        <begin position="127"/>
        <end position="231"/>
    </location>
</feature>
<dbReference type="PANTHER" id="PTHR47027">
    <property type="entry name" value="REVERSE TRANSCRIPTASE DOMAIN-CONTAINING PROTEIN"/>
    <property type="match status" value="1"/>
</dbReference>
<evidence type="ECO:0000313" key="2">
    <source>
        <dbReference type="EMBL" id="VDO55092.1"/>
    </source>
</evidence>
<dbReference type="AlphaFoldDB" id="A0A183LFB2"/>
<sequence length="231" mass="26060">MKTSTSGRKHGIQWTSRMQLDDLDFAVDLALLSQTQQQMQEKTNSVAAASAAVGLNIHKGQSKILRYNTACTNPITIDREDLEGVKIFTYLGSIYDEHGGSDANVKARIGKARAACLQLRNIWNSKQLSTNTKQQRTVGENKPDPSGVRNQEEALEEDRTHIEESTQLRHKTSPHMESSRPKEKRKTKEHITPRNENRHEKDEQELDGIRKGGPGQSGLENAGRRPMLHWE</sequence>
<gene>
    <name evidence="2" type="ORF">SMRZ_LOCUS2487</name>
</gene>
<dbReference type="STRING" id="48269.A0A183LFB2"/>
<dbReference type="PANTHER" id="PTHR47027:SF25">
    <property type="entry name" value="REVERSE TRANSCRIPTASE DOMAIN-CONTAINING PROTEIN"/>
    <property type="match status" value="1"/>
</dbReference>
<dbReference type="Proteomes" id="UP000277204">
    <property type="component" value="Unassembled WGS sequence"/>
</dbReference>
<name>A0A183LFB2_9TREM</name>
<organism evidence="2 3">
    <name type="scientific">Schistosoma margrebowiei</name>
    <dbReference type="NCBI Taxonomy" id="48269"/>
    <lineage>
        <taxon>Eukaryota</taxon>
        <taxon>Metazoa</taxon>
        <taxon>Spiralia</taxon>
        <taxon>Lophotrochozoa</taxon>
        <taxon>Platyhelminthes</taxon>
        <taxon>Trematoda</taxon>
        <taxon>Digenea</taxon>
        <taxon>Strigeidida</taxon>
        <taxon>Schistosomatoidea</taxon>
        <taxon>Schistosomatidae</taxon>
        <taxon>Schistosoma</taxon>
    </lineage>
</organism>
<feature type="compositionally biased region" description="Basic and acidic residues" evidence="1">
    <location>
        <begin position="189"/>
        <end position="210"/>
    </location>
</feature>
<dbReference type="EMBL" id="UZAI01000632">
    <property type="protein sequence ID" value="VDO55092.1"/>
    <property type="molecule type" value="Genomic_DNA"/>
</dbReference>
<feature type="compositionally biased region" description="Polar residues" evidence="1">
    <location>
        <begin position="127"/>
        <end position="138"/>
    </location>
</feature>
<feature type="compositionally biased region" description="Basic and acidic residues" evidence="1">
    <location>
        <begin position="157"/>
        <end position="167"/>
    </location>
</feature>
<protein>
    <submittedName>
        <fullName evidence="2">Uncharacterized protein</fullName>
    </submittedName>
</protein>
<keyword evidence="3" id="KW-1185">Reference proteome</keyword>
<evidence type="ECO:0000313" key="3">
    <source>
        <dbReference type="Proteomes" id="UP000277204"/>
    </source>
</evidence>